<dbReference type="GO" id="GO:0005524">
    <property type="term" value="F:ATP binding"/>
    <property type="evidence" value="ECO:0007669"/>
    <property type="project" value="UniProtKB-KW"/>
</dbReference>
<dbReference type="SUPFAM" id="SSF53244">
    <property type="entry name" value="MurD-like peptide ligases, peptide-binding domain"/>
    <property type="match status" value="1"/>
</dbReference>
<dbReference type="SUPFAM" id="SSF53623">
    <property type="entry name" value="MurD-like peptide ligases, catalytic domain"/>
    <property type="match status" value="1"/>
</dbReference>
<evidence type="ECO:0000259" key="8">
    <source>
        <dbReference type="Pfam" id="PF08245"/>
    </source>
</evidence>
<keyword evidence="2" id="KW-0436">Ligase</keyword>
<organism evidence="9 10">
    <name type="scientific">Zygosaccharomyces rouxii</name>
    <dbReference type="NCBI Taxonomy" id="4956"/>
    <lineage>
        <taxon>Eukaryota</taxon>
        <taxon>Fungi</taxon>
        <taxon>Dikarya</taxon>
        <taxon>Ascomycota</taxon>
        <taxon>Saccharomycotina</taxon>
        <taxon>Saccharomycetes</taxon>
        <taxon>Saccharomycetales</taxon>
        <taxon>Saccharomycetaceae</taxon>
        <taxon>Zygosaccharomyces</taxon>
    </lineage>
</organism>
<dbReference type="InterPro" id="IPR036565">
    <property type="entry name" value="Mur-like_cat_sf"/>
</dbReference>
<dbReference type="GO" id="GO:0008841">
    <property type="term" value="F:dihydrofolate synthase activity"/>
    <property type="evidence" value="ECO:0007669"/>
    <property type="project" value="TreeGrafter"/>
</dbReference>
<protein>
    <submittedName>
        <fullName evidence="9">Uncharacterized protein</fullName>
    </submittedName>
</protein>
<evidence type="ECO:0000256" key="3">
    <source>
        <dbReference type="ARBA" id="ARBA00022723"/>
    </source>
</evidence>
<dbReference type="Pfam" id="PF08245">
    <property type="entry name" value="Mur_ligase_M"/>
    <property type="match status" value="1"/>
</dbReference>
<feature type="domain" description="Mur ligase C-terminal" evidence="7">
    <location>
        <begin position="272"/>
        <end position="394"/>
    </location>
</feature>
<accession>A0A1Q3AKM5</accession>
<feature type="domain" description="Mur ligase central" evidence="8">
    <location>
        <begin position="29"/>
        <end position="244"/>
    </location>
</feature>
<evidence type="ECO:0000256" key="2">
    <source>
        <dbReference type="ARBA" id="ARBA00022598"/>
    </source>
</evidence>
<dbReference type="Gene3D" id="3.40.1190.10">
    <property type="entry name" value="Mur-like, catalytic domain"/>
    <property type="match status" value="1"/>
</dbReference>
<dbReference type="Pfam" id="PF02875">
    <property type="entry name" value="Mur_ligase_C"/>
    <property type="match status" value="1"/>
</dbReference>
<dbReference type="InterPro" id="IPR004101">
    <property type="entry name" value="Mur_ligase_C"/>
</dbReference>
<dbReference type="PANTHER" id="PTHR11136">
    <property type="entry name" value="FOLYLPOLYGLUTAMATE SYNTHASE-RELATED"/>
    <property type="match status" value="1"/>
</dbReference>
<dbReference type="PANTHER" id="PTHR11136:SF0">
    <property type="entry name" value="DIHYDROFOLATE SYNTHETASE-RELATED"/>
    <property type="match status" value="1"/>
</dbReference>
<dbReference type="GO" id="GO:0004326">
    <property type="term" value="F:tetrahydrofolylpolyglutamate synthase activity"/>
    <property type="evidence" value="ECO:0007669"/>
    <property type="project" value="InterPro"/>
</dbReference>
<reference evidence="9 10" key="1">
    <citation type="submission" date="2016-08" db="EMBL/GenBank/DDBJ databases">
        <title>Draft genome sequence of allopolyploid Zygosaccharomyces rouxii.</title>
        <authorList>
            <person name="Watanabe J."/>
            <person name="Uehara K."/>
            <person name="Mogi Y."/>
            <person name="Tsukioka Y."/>
        </authorList>
    </citation>
    <scope>NUCLEOTIDE SEQUENCE [LARGE SCALE GENOMIC DNA]</scope>
    <source>
        <strain evidence="9 10">NBRC 110957</strain>
    </source>
</reference>
<dbReference type="Proteomes" id="UP000187013">
    <property type="component" value="Unassembled WGS sequence"/>
</dbReference>
<dbReference type="InterPro" id="IPR018109">
    <property type="entry name" value="Folylpolyglutamate_synth_CS"/>
</dbReference>
<proteinExistence type="inferred from homology"/>
<gene>
    <name evidence="9" type="ORF">ZYGR_0BB00840</name>
</gene>
<evidence type="ECO:0000256" key="5">
    <source>
        <dbReference type="ARBA" id="ARBA00022840"/>
    </source>
</evidence>
<dbReference type="NCBIfam" id="TIGR01499">
    <property type="entry name" value="folC"/>
    <property type="match status" value="1"/>
</dbReference>
<evidence type="ECO:0000256" key="1">
    <source>
        <dbReference type="ARBA" id="ARBA00008276"/>
    </source>
</evidence>
<dbReference type="UniPathway" id="UPA00850"/>
<dbReference type="PROSITE" id="PS01012">
    <property type="entry name" value="FOLYLPOLYGLU_SYNT_2"/>
    <property type="match status" value="1"/>
</dbReference>
<dbReference type="PROSITE" id="PS01011">
    <property type="entry name" value="FOLYLPOLYGLU_SYNT_1"/>
    <property type="match status" value="1"/>
</dbReference>
<keyword evidence="4" id="KW-0547">Nucleotide-binding</keyword>
<evidence type="ECO:0000259" key="7">
    <source>
        <dbReference type="Pfam" id="PF02875"/>
    </source>
</evidence>
<comment type="caution">
    <text evidence="9">The sequence shown here is derived from an EMBL/GenBank/DDBJ whole genome shotgun (WGS) entry which is preliminary data.</text>
</comment>
<sequence>MGINLGLIRVVKLLSHLGNPHEKLRVLHVAGTNGKGSVCSYMGSILGSKYKVGQFNSPHLIHITDCITVNCQPIPTNVYSRIRSELESLNVRLSLQCTEFEILTCTAFKYFYDSHVDWCILEVGLGGRLDATNVVPGHLKHGCAITKIGLDHESFLGTTIAEIAAEKAGIIVPGVKKAVVDGTNSEDALKAVRDRCAQTGCNLTVTSSEQDTRHVKTDSWGILEPRIPLNGDYQIHNLRVAMAVLDQLQQKGAIYLDKNLALDGLSRVQWPGRLHKVEINGSEVLLDGAHNGTAALELAKYLRLEYGEQPLTLVIAVTNGKKLDTLLKPLVRPQDRVIVTKFSKVDGMPWIQPMDVDQLSQYIKNTCSDVEITPNVDQVIKGLKYEKNPIVVCGSLYLCGEILRSR</sequence>
<dbReference type="AlphaFoldDB" id="A0A1Q3AKM5"/>
<dbReference type="InterPro" id="IPR001645">
    <property type="entry name" value="Folylpolyglutamate_synth"/>
</dbReference>
<keyword evidence="6" id="KW-0460">Magnesium</keyword>
<dbReference type="GO" id="GO:0005829">
    <property type="term" value="C:cytosol"/>
    <property type="evidence" value="ECO:0007669"/>
    <property type="project" value="TreeGrafter"/>
</dbReference>
<dbReference type="PIRSF" id="PIRSF001563">
    <property type="entry name" value="Folylpolyglu_synth"/>
    <property type="match status" value="1"/>
</dbReference>
<dbReference type="Gene3D" id="3.90.190.20">
    <property type="entry name" value="Mur ligase, C-terminal domain"/>
    <property type="match status" value="1"/>
</dbReference>
<dbReference type="GO" id="GO:0005739">
    <property type="term" value="C:mitochondrion"/>
    <property type="evidence" value="ECO:0007669"/>
    <property type="project" value="TreeGrafter"/>
</dbReference>
<evidence type="ECO:0000256" key="4">
    <source>
        <dbReference type="ARBA" id="ARBA00022741"/>
    </source>
</evidence>
<name>A0A1Q3AKM5_ZYGRO</name>
<evidence type="ECO:0000313" key="9">
    <source>
        <dbReference type="EMBL" id="GAV56307.1"/>
    </source>
</evidence>
<evidence type="ECO:0000256" key="6">
    <source>
        <dbReference type="ARBA" id="ARBA00022842"/>
    </source>
</evidence>
<keyword evidence="5" id="KW-0067">ATP-binding</keyword>
<dbReference type="InterPro" id="IPR036615">
    <property type="entry name" value="Mur_ligase_C_dom_sf"/>
</dbReference>
<comment type="similarity">
    <text evidence="1">Belongs to the folylpolyglutamate synthase family.</text>
</comment>
<dbReference type="GO" id="GO:0046872">
    <property type="term" value="F:metal ion binding"/>
    <property type="evidence" value="ECO:0007669"/>
    <property type="project" value="UniProtKB-KW"/>
</dbReference>
<dbReference type="InterPro" id="IPR013221">
    <property type="entry name" value="Mur_ligase_cen"/>
</dbReference>
<dbReference type="EMBL" id="BDGX01000054">
    <property type="protein sequence ID" value="GAV56307.1"/>
    <property type="molecule type" value="Genomic_DNA"/>
</dbReference>
<keyword evidence="3" id="KW-0479">Metal-binding</keyword>
<evidence type="ECO:0000313" key="10">
    <source>
        <dbReference type="Proteomes" id="UP000187013"/>
    </source>
</evidence>
<dbReference type="OrthoDB" id="5212574at2759"/>